<feature type="non-terminal residue" evidence="2">
    <location>
        <position position="191"/>
    </location>
</feature>
<protein>
    <recommendedName>
        <fullName evidence="1">Reverse transcriptase domain-containing protein</fullName>
    </recommendedName>
</protein>
<dbReference type="Proteomes" id="UP000591131">
    <property type="component" value="Unassembled WGS sequence"/>
</dbReference>
<dbReference type="InterPro" id="IPR000477">
    <property type="entry name" value="RT_dom"/>
</dbReference>
<evidence type="ECO:0000313" key="3">
    <source>
        <dbReference type="Proteomes" id="UP000591131"/>
    </source>
</evidence>
<accession>A0A7J6KHM7</accession>
<dbReference type="Gene3D" id="3.30.70.270">
    <property type="match status" value="1"/>
</dbReference>
<dbReference type="OrthoDB" id="3863715at2759"/>
<feature type="domain" description="Reverse transcriptase" evidence="1">
    <location>
        <begin position="2"/>
        <end position="166"/>
    </location>
</feature>
<evidence type="ECO:0000259" key="1">
    <source>
        <dbReference type="Pfam" id="PF00078"/>
    </source>
</evidence>
<proteinExistence type="predicted"/>
<dbReference type="InterPro" id="IPR043128">
    <property type="entry name" value="Rev_trsase/Diguanyl_cyclase"/>
</dbReference>
<dbReference type="Pfam" id="PF00078">
    <property type="entry name" value="RVT_1"/>
    <property type="match status" value="1"/>
</dbReference>
<organism evidence="2 3">
    <name type="scientific">Perkinsus chesapeaki</name>
    <name type="common">Clam parasite</name>
    <name type="synonym">Perkinsus andrewsi</name>
    <dbReference type="NCBI Taxonomy" id="330153"/>
    <lineage>
        <taxon>Eukaryota</taxon>
        <taxon>Sar</taxon>
        <taxon>Alveolata</taxon>
        <taxon>Perkinsozoa</taxon>
        <taxon>Perkinsea</taxon>
        <taxon>Perkinsida</taxon>
        <taxon>Perkinsidae</taxon>
        <taxon>Perkinsus</taxon>
    </lineage>
</organism>
<sequence>TKVRPVADCRLVNQRMEGASYAGENVSNILTEVSLAANAISETASNDCDIAMSCLDISRAFYRLRLCNSSGCSTRLLLRTCNKWFSCGRLIFGLAIGPGALEAFVMRLLALAEKAGVLEGVYAWAYLDDLTFVGEADKVRRATAYVRTAATLHGLPIPDSKVVHLCSHGSSPSRSRHLGIFWNVVDQKIVA</sequence>
<name>A0A7J6KHM7_PERCH</name>
<comment type="caution">
    <text evidence="2">The sequence shown here is derived from an EMBL/GenBank/DDBJ whole genome shotgun (WGS) entry which is preliminary data.</text>
</comment>
<reference evidence="2 3" key="1">
    <citation type="submission" date="2020-04" db="EMBL/GenBank/DDBJ databases">
        <title>Perkinsus chesapeaki whole genome sequence.</title>
        <authorList>
            <person name="Bogema D.R."/>
        </authorList>
    </citation>
    <scope>NUCLEOTIDE SEQUENCE [LARGE SCALE GENOMIC DNA]</scope>
    <source>
        <strain evidence="2">ATCC PRA-425</strain>
    </source>
</reference>
<gene>
    <name evidence="2" type="ORF">FOL47_005563</name>
</gene>
<evidence type="ECO:0000313" key="2">
    <source>
        <dbReference type="EMBL" id="KAF4646833.1"/>
    </source>
</evidence>
<dbReference type="InterPro" id="IPR043502">
    <property type="entry name" value="DNA/RNA_pol_sf"/>
</dbReference>
<dbReference type="Gene3D" id="3.10.10.10">
    <property type="entry name" value="HIV Type 1 Reverse Transcriptase, subunit A, domain 1"/>
    <property type="match status" value="1"/>
</dbReference>
<dbReference type="SUPFAM" id="SSF56672">
    <property type="entry name" value="DNA/RNA polymerases"/>
    <property type="match status" value="1"/>
</dbReference>
<keyword evidence="3" id="KW-1185">Reference proteome</keyword>
<feature type="non-terminal residue" evidence="2">
    <location>
        <position position="1"/>
    </location>
</feature>
<dbReference type="EMBL" id="JAAPAO010003068">
    <property type="protein sequence ID" value="KAF4646833.1"/>
    <property type="molecule type" value="Genomic_DNA"/>
</dbReference>
<dbReference type="AlphaFoldDB" id="A0A7J6KHM7"/>